<name>A0A0C2J0S0_THEKT</name>
<proteinExistence type="predicted"/>
<accession>A0A0C2J0S0</accession>
<evidence type="ECO:0000256" key="1">
    <source>
        <dbReference type="SAM" id="MobiDB-lite"/>
    </source>
</evidence>
<reference evidence="2 3" key="1">
    <citation type="journal article" date="2014" name="Genome Biol. Evol.">
        <title>The genome of the myxosporean Thelohanellus kitauei shows adaptations to nutrient acquisition within its fish host.</title>
        <authorList>
            <person name="Yang Y."/>
            <person name="Xiong J."/>
            <person name="Zhou Z."/>
            <person name="Huo F."/>
            <person name="Miao W."/>
            <person name="Ran C."/>
            <person name="Liu Y."/>
            <person name="Zhang J."/>
            <person name="Feng J."/>
            <person name="Wang M."/>
            <person name="Wang M."/>
            <person name="Wang L."/>
            <person name="Yao B."/>
        </authorList>
    </citation>
    <scope>NUCLEOTIDE SEQUENCE [LARGE SCALE GENOMIC DNA]</scope>
    <source>
        <strain evidence="2">Wuqing</strain>
    </source>
</reference>
<dbReference type="Proteomes" id="UP000031668">
    <property type="component" value="Unassembled WGS sequence"/>
</dbReference>
<keyword evidence="3" id="KW-1185">Reference proteome</keyword>
<evidence type="ECO:0000313" key="3">
    <source>
        <dbReference type="Proteomes" id="UP000031668"/>
    </source>
</evidence>
<organism evidence="2 3">
    <name type="scientific">Thelohanellus kitauei</name>
    <name type="common">Myxosporean</name>
    <dbReference type="NCBI Taxonomy" id="669202"/>
    <lineage>
        <taxon>Eukaryota</taxon>
        <taxon>Metazoa</taxon>
        <taxon>Cnidaria</taxon>
        <taxon>Myxozoa</taxon>
        <taxon>Myxosporea</taxon>
        <taxon>Bivalvulida</taxon>
        <taxon>Platysporina</taxon>
        <taxon>Myxobolidae</taxon>
        <taxon>Thelohanellus</taxon>
    </lineage>
</organism>
<comment type="caution">
    <text evidence="2">The sequence shown here is derived from an EMBL/GenBank/DDBJ whole genome shotgun (WGS) entry which is preliminary data.</text>
</comment>
<dbReference type="EMBL" id="JWZT01001777">
    <property type="protein sequence ID" value="KII71419.1"/>
    <property type="molecule type" value="Genomic_DNA"/>
</dbReference>
<evidence type="ECO:0000313" key="2">
    <source>
        <dbReference type="EMBL" id="KII71419.1"/>
    </source>
</evidence>
<sequence length="101" mass="11515">MDSSITEKKRVGHSSFRNMPNIKREGVSEKEKPEQIVDEIKISAMIQPNSTNKKIISMVTQNITPIVDALPSFQSITRTIHRVRFINNITIPLPEKLRVTC</sequence>
<gene>
    <name evidence="2" type="ORF">RF11_11525</name>
</gene>
<dbReference type="AlphaFoldDB" id="A0A0C2J0S0"/>
<feature type="compositionally biased region" description="Basic and acidic residues" evidence="1">
    <location>
        <begin position="22"/>
        <end position="33"/>
    </location>
</feature>
<protein>
    <submittedName>
        <fullName evidence="2">Uncharacterized protein</fullName>
    </submittedName>
</protein>
<feature type="region of interest" description="Disordered" evidence="1">
    <location>
        <begin position="1"/>
        <end position="33"/>
    </location>
</feature>